<feature type="region of interest" description="Disordered" evidence="1">
    <location>
        <begin position="85"/>
        <end position="112"/>
    </location>
</feature>
<proteinExistence type="predicted"/>
<feature type="non-terminal residue" evidence="2">
    <location>
        <position position="1"/>
    </location>
</feature>
<accession>A0AA35SZE1</accession>
<sequence length="249" mass="28734">NFSLLSFREEAEEEEEEAPIQQGKRRRREGREGKGKRLTRSGRSHEGEGEETGAHGGALEDEDTRKEERHSVSYLLQLSFPGLIPPVSHDCNGTTTEGIRSSENELRQNAKRKRLEQKVKLEQEEDKWKALRIPAPVRELRQEAYRRETCLTMELLEGFKMKLFTYATNPFQRGSEESEGDEEDREEGGRSREREGKEEGVHCLLKHRLEFADEKTVMVAKDANIQNEDTFDIYDPRTHKQEAEGRGCG</sequence>
<evidence type="ECO:0000313" key="2">
    <source>
        <dbReference type="EMBL" id="CAI8038940.1"/>
    </source>
</evidence>
<organism evidence="2 3">
    <name type="scientific">Geodia barretti</name>
    <name type="common">Barrett's horny sponge</name>
    <dbReference type="NCBI Taxonomy" id="519541"/>
    <lineage>
        <taxon>Eukaryota</taxon>
        <taxon>Metazoa</taxon>
        <taxon>Porifera</taxon>
        <taxon>Demospongiae</taxon>
        <taxon>Heteroscleromorpha</taxon>
        <taxon>Tetractinellida</taxon>
        <taxon>Astrophorina</taxon>
        <taxon>Geodiidae</taxon>
        <taxon>Geodia</taxon>
    </lineage>
</organism>
<feature type="region of interest" description="Disordered" evidence="1">
    <location>
        <begin position="228"/>
        <end position="249"/>
    </location>
</feature>
<comment type="caution">
    <text evidence="2">The sequence shown here is derived from an EMBL/GenBank/DDBJ whole genome shotgun (WGS) entry which is preliminary data.</text>
</comment>
<name>A0AA35SZE1_GEOBA</name>
<gene>
    <name evidence="2" type="ORF">GBAR_LOCUS21682</name>
</gene>
<dbReference type="Proteomes" id="UP001174909">
    <property type="component" value="Unassembled WGS sequence"/>
</dbReference>
<dbReference type="EMBL" id="CASHTH010003018">
    <property type="protein sequence ID" value="CAI8038940.1"/>
    <property type="molecule type" value="Genomic_DNA"/>
</dbReference>
<keyword evidence="3" id="KW-1185">Reference proteome</keyword>
<dbReference type="AlphaFoldDB" id="A0AA35SZE1"/>
<feature type="compositionally biased region" description="Acidic residues" evidence="1">
    <location>
        <begin position="177"/>
        <end position="186"/>
    </location>
</feature>
<protein>
    <submittedName>
        <fullName evidence="2">Uncharacterized protein</fullName>
    </submittedName>
</protein>
<feature type="compositionally biased region" description="Basic and acidic residues" evidence="1">
    <location>
        <begin position="187"/>
        <end position="199"/>
    </location>
</feature>
<evidence type="ECO:0000256" key="1">
    <source>
        <dbReference type="SAM" id="MobiDB-lite"/>
    </source>
</evidence>
<feature type="region of interest" description="Disordered" evidence="1">
    <location>
        <begin position="1"/>
        <end position="70"/>
    </location>
</feature>
<feature type="region of interest" description="Disordered" evidence="1">
    <location>
        <begin position="170"/>
        <end position="199"/>
    </location>
</feature>
<evidence type="ECO:0000313" key="3">
    <source>
        <dbReference type="Proteomes" id="UP001174909"/>
    </source>
</evidence>
<feature type="compositionally biased region" description="Basic and acidic residues" evidence="1">
    <location>
        <begin position="234"/>
        <end position="249"/>
    </location>
</feature>
<reference evidence="2" key="1">
    <citation type="submission" date="2023-03" db="EMBL/GenBank/DDBJ databases">
        <authorList>
            <person name="Steffen K."/>
            <person name="Cardenas P."/>
        </authorList>
    </citation>
    <scope>NUCLEOTIDE SEQUENCE</scope>
</reference>